<organism evidence="10 11">
    <name type="scientific">Roseateles paludis</name>
    <dbReference type="NCBI Taxonomy" id="3145238"/>
    <lineage>
        <taxon>Bacteria</taxon>
        <taxon>Pseudomonadati</taxon>
        <taxon>Pseudomonadota</taxon>
        <taxon>Betaproteobacteria</taxon>
        <taxon>Burkholderiales</taxon>
        <taxon>Sphaerotilaceae</taxon>
        <taxon>Roseateles</taxon>
    </lineage>
</organism>
<dbReference type="Pfam" id="PF00497">
    <property type="entry name" value="SBP_bac_3"/>
    <property type="match status" value="2"/>
</dbReference>
<evidence type="ECO:0000259" key="8">
    <source>
        <dbReference type="PROSITE" id="PS50109"/>
    </source>
</evidence>
<gene>
    <name evidence="10" type="ORF">ABDJ85_01780</name>
</gene>
<reference evidence="10 11" key="1">
    <citation type="submission" date="2024-05" db="EMBL/GenBank/DDBJ databases">
        <title>Roseateles sp. DJS-2-20 16S ribosomal RNA gene Genome sequencing and assembly.</title>
        <authorList>
            <person name="Woo H."/>
        </authorList>
    </citation>
    <scope>NUCLEOTIDE SEQUENCE [LARGE SCALE GENOMIC DNA]</scope>
    <source>
        <strain evidence="10 11">DJS-2-20</strain>
    </source>
</reference>
<evidence type="ECO:0000256" key="7">
    <source>
        <dbReference type="SAM" id="SignalP"/>
    </source>
</evidence>
<dbReference type="InterPro" id="IPR001789">
    <property type="entry name" value="Sig_transdc_resp-reg_receiver"/>
</dbReference>
<dbReference type="SMART" id="SM00387">
    <property type="entry name" value="HATPase_c"/>
    <property type="match status" value="1"/>
</dbReference>
<feature type="modified residue" description="4-aspartylphosphate" evidence="6">
    <location>
        <position position="856"/>
    </location>
</feature>
<protein>
    <recommendedName>
        <fullName evidence="2">histidine kinase</fullName>
        <ecNumber evidence="2">2.7.13.3</ecNumber>
    </recommendedName>
</protein>
<evidence type="ECO:0000256" key="1">
    <source>
        <dbReference type="ARBA" id="ARBA00000085"/>
    </source>
</evidence>
<dbReference type="SUPFAM" id="SSF52172">
    <property type="entry name" value="CheY-like"/>
    <property type="match status" value="1"/>
</dbReference>
<dbReference type="InterPro" id="IPR004358">
    <property type="entry name" value="Sig_transdc_His_kin-like_C"/>
</dbReference>
<dbReference type="SMART" id="SM00448">
    <property type="entry name" value="REC"/>
    <property type="match status" value="1"/>
</dbReference>
<dbReference type="PANTHER" id="PTHR43047">
    <property type="entry name" value="TWO-COMPONENT HISTIDINE PROTEIN KINASE"/>
    <property type="match status" value="1"/>
</dbReference>
<evidence type="ECO:0000313" key="10">
    <source>
        <dbReference type="EMBL" id="MEO3690174.1"/>
    </source>
</evidence>
<dbReference type="InterPro" id="IPR001638">
    <property type="entry name" value="Solute-binding_3/MltF_N"/>
</dbReference>
<dbReference type="Gene3D" id="3.40.50.2300">
    <property type="match status" value="1"/>
</dbReference>
<keyword evidence="4" id="KW-0808">Transferase</keyword>
<sequence length="930" mass="100368">MTRSLRGWAIALCLCLGVFAAAWAADTAPAPASRAASPMAGQRIAVGVLGRFPPFYENAPSGQAPEGFDAELMAEISATTGLSFAWRRYETFAALQAALQRGEVRVITAVAQTASRSRLMRFTRPYAAVQQGIVGPAQVTSVPATPDLSGRRLAVIAGFASETIASERFPDATRLSYPTLEAALAAVAQGEADFVLEALPALRALIAERPSTVPLAVLRSYGYPQGYMRLATSQADEALATQLDAALARIERGKLGVLQARWLPRDGRQARPGRAPEGVSALRVAYLSGDRPYSIRQEDGSADGIGIRMMKRVADVAGLSIETFVPMTLDDGLTALREGRVDVMLGLTDIAARREYISFVGPYRSHPLVIVSRRQYPIWGLAQLTEQRVGVIKGYFAIPYLQAQWPTLQLVECRDFEDCGAQLQGGRVNALIYGLQGTYERLGRKSTGEIQITGTVAGLYDEHNLGLSRARAPLAPLLRDALNVVLEEEMPAIEAAWSAAESAPRLDWDRILPWLLAAAGLLTLLGTAWWLHSRRLRREIGRTREAKAQSEHYLAFLAHEVRNSLQGVSGAATLLASPPAQASAPEIAVLQKQRPLLDALQRSTRGTLSLLDGLLDRHRLHAGQLTLDLRPEALERVLRALIDELLPMAAAKGLGLRFEPATSMQGWWRIDALRLQQIVRNLLVNALKFSQQGEVLLRASMEADPQGRPDWRLLSLEVVDQGPGLTDAARQRLFQRYAAGEGDRPGSGLGLHLCRDLAAALGGDLSVDSQAGRGSTFALHLAVEAAQAEARPDGQIRRALVVEDSPVYALVLQQAFESQGVGVTLSETVTGARDLLAASVAGLGDTVPAFDLVLSDVNLADGSAEELLRQLNAQTRPGTVLPPVYCMTAQIDEERRVALLGLGARSVVAKEFDVPTFVSRVLAQAQADKS</sequence>
<dbReference type="InterPro" id="IPR011006">
    <property type="entry name" value="CheY-like_superfamily"/>
</dbReference>
<feature type="chain" id="PRO_5046435349" description="histidine kinase" evidence="7">
    <location>
        <begin position="25"/>
        <end position="930"/>
    </location>
</feature>
<dbReference type="Gene3D" id="3.30.565.10">
    <property type="entry name" value="Histidine kinase-like ATPase, C-terminal domain"/>
    <property type="match status" value="1"/>
</dbReference>
<dbReference type="Gene3D" id="1.10.287.130">
    <property type="match status" value="1"/>
</dbReference>
<feature type="signal peptide" evidence="7">
    <location>
        <begin position="1"/>
        <end position="24"/>
    </location>
</feature>
<evidence type="ECO:0000256" key="5">
    <source>
        <dbReference type="ARBA" id="ARBA00022777"/>
    </source>
</evidence>
<dbReference type="InterPro" id="IPR003661">
    <property type="entry name" value="HisK_dim/P_dom"/>
</dbReference>
<keyword evidence="5" id="KW-0418">Kinase</keyword>
<dbReference type="SMART" id="SM00062">
    <property type="entry name" value="PBPb"/>
    <property type="match status" value="2"/>
</dbReference>
<comment type="catalytic activity">
    <reaction evidence="1">
        <text>ATP + protein L-histidine = ADP + protein N-phospho-L-histidine.</text>
        <dbReference type="EC" id="2.7.13.3"/>
    </reaction>
</comment>
<dbReference type="RefSeq" id="WP_347703007.1">
    <property type="nucleotide sequence ID" value="NZ_JBDPZD010000001.1"/>
</dbReference>
<dbReference type="PROSITE" id="PS50109">
    <property type="entry name" value="HIS_KIN"/>
    <property type="match status" value="1"/>
</dbReference>
<feature type="domain" description="Response regulatory" evidence="9">
    <location>
        <begin position="798"/>
        <end position="925"/>
    </location>
</feature>
<dbReference type="InterPro" id="IPR036890">
    <property type="entry name" value="HATPase_C_sf"/>
</dbReference>
<dbReference type="Proteomes" id="UP001495147">
    <property type="component" value="Unassembled WGS sequence"/>
</dbReference>
<dbReference type="EMBL" id="JBDPZD010000001">
    <property type="protein sequence ID" value="MEO3690174.1"/>
    <property type="molecule type" value="Genomic_DNA"/>
</dbReference>
<dbReference type="Gene3D" id="3.40.190.10">
    <property type="entry name" value="Periplasmic binding protein-like II"/>
    <property type="match status" value="4"/>
</dbReference>
<dbReference type="SUPFAM" id="SSF53850">
    <property type="entry name" value="Periplasmic binding protein-like II"/>
    <property type="match status" value="2"/>
</dbReference>
<evidence type="ECO:0000256" key="6">
    <source>
        <dbReference type="PROSITE-ProRule" id="PRU00169"/>
    </source>
</evidence>
<evidence type="ECO:0000259" key="9">
    <source>
        <dbReference type="PROSITE" id="PS50110"/>
    </source>
</evidence>
<dbReference type="Pfam" id="PF00072">
    <property type="entry name" value="Response_reg"/>
    <property type="match status" value="1"/>
</dbReference>
<proteinExistence type="predicted"/>
<dbReference type="PANTHER" id="PTHR43047:SF72">
    <property type="entry name" value="OSMOSENSING HISTIDINE PROTEIN KINASE SLN1"/>
    <property type="match status" value="1"/>
</dbReference>
<dbReference type="CDD" id="cd01007">
    <property type="entry name" value="PBP2_BvgS_HisK_like"/>
    <property type="match status" value="1"/>
</dbReference>
<keyword evidence="11" id="KW-1185">Reference proteome</keyword>
<dbReference type="PRINTS" id="PR00344">
    <property type="entry name" value="BCTRLSENSOR"/>
</dbReference>
<keyword evidence="3 6" id="KW-0597">Phosphoprotein</keyword>
<dbReference type="EC" id="2.7.13.3" evidence="2"/>
<keyword evidence="7" id="KW-0732">Signal</keyword>
<dbReference type="PROSITE" id="PS50110">
    <property type="entry name" value="RESPONSE_REGULATORY"/>
    <property type="match status" value="1"/>
</dbReference>
<accession>A0ABV0FYL4</accession>
<evidence type="ECO:0000256" key="3">
    <source>
        <dbReference type="ARBA" id="ARBA00022553"/>
    </source>
</evidence>
<dbReference type="SUPFAM" id="SSF55874">
    <property type="entry name" value="ATPase domain of HSP90 chaperone/DNA topoisomerase II/histidine kinase"/>
    <property type="match status" value="1"/>
</dbReference>
<dbReference type="Pfam" id="PF02518">
    <property type="entry name" value="HATPase_c"/>
    <property type="match status" value="1"/>
</dbReference>
<evidence type="ECO:0000256" key="4">
    <source>
        <dbReference type="ARBA" id="ARBA00022679"/>
    </source>
</evidence>
<evidence type="ECO:0000256" key="2">
    <source>
        <dbReference type="ARBA" id="ARBA00012438"/>
    </source>
</evidence>
<dbReference type="SUPFAM" id="SSF47384">
    <property type="entry name" value="Homodimeric domain of signal transducing histidine kinase"/>
    <property type="match status" value="1"/>
</dbReference>
<dbReference type="InterPro" id="IPR003594">
    <property type="entry name" value="HATPase_dom"/>
</dbReference>
<dbReference type="InterPro" id="IPR036097">
    <property type="entry name" value="HisK_dim/P_sf"/>
</dbReference>
<dbReference type="CDD" id="cd00082">
    <property type="entry name" value="HisKA"/>
    <property type="match status" value="1"/>
</dbReference>
<dbReference type="CDD" id="cd00156">
    <property type="entry name" value="REC"/>
    <property type="match status" value="1"/>
</dbReference>
<evidence type="ECO:0000313" key="11">
    <source>
        <dbReference type="Proteomes" id="UP001495147"/>
    </source>
</evidence>
<feature type="domain" description="Histidine kinase" evidence="8">
    <location>
        <begin position="556"/>
        <end position="785"/>
    </location>
</feature>
<name>A0ABV0FYL4_9BURK</name>
<comment type="caution">
    <text evidence="10">The sequence shown here is derived from an EMBL/GenBank/DDBJ whole genome shotgun (WGS) entry which is preliminary data.</text>
</comment>
<dbReference type="SMART" id="SM00388">
    <property type="entry name" value="HisKA"/>
    <property type="match status" value="1"/>
</dbReference>
<dbReference type="InterPro" id="IPR005467">
    <property type="entry name" value="His_kinase_dom"/>
</dbReference>